<protein>
    <submittedName>
        <fullName evidence="9">Molybdopterin-guanine dinucleotide biosynthesis protein moba</fullName>
    </submittedName>
</protein>
<dbReference type="Gene3D" id="3.90.550.10">
    <property type="entry name" value="Spore Coat Polysaccharide Biosynthesis Protein SpsA, Chain A"/>
    <property type="match status" value="1"/>
</dbReference>
<dbReference type="PANTHER" id="PTHR19136">
    <property type="entry name" value="MOLYBDENUM COFACTOR GUANYLYLTRANSFERASE"/>
    <property type="match status" value="1"/>
</dbReference>
<dbReference type="GO" id="GO:0006777">
    <property type="term" value="P:Mo-molybdopterin cofactor biosynthetic process"/>
    <property type="evidence" value="ECO:0007669"/>
    <property type="project" value="UniProtKB-KW"/>
</dbReference>
<keyword evidence="3" id="KW-0479">Metal-binding</keyword>
<comment type="caution">
    <text evidence="9">The sequence shown here is derived from an EMBL/GenBank/DDBJ whole genome shotgun (WGS) entry which is preliminary data.</text>
</comment>
<keyword evidence="1" id="KW-0963">Cytoplasm</keyword>
<dbReference type="Pfam" id="PF12804">
    <property type="entry name" value="NTP_transf_3"/>
    <property type="match status" value="1"/>
</dbReference>
<organism evidence="9">
    <name type="scientific">hydrocarbon metagenome</name>
    <dbReference type="NCBI Taxonomy" id="938273"/>
    <lineage>
        <taxon>unclassified sequences</taxon>
        <taxon>metagenomes</taxon>
        <taxon>ecological metagenomes</taxon>
    </lineage>
</organism>
<dbReference type="GO" id="GO:0005525">
    <property type="term" value="F:GTP binding"/>
    <property type="evidence" value="ECO:0007669"/>
    <property type="project" value="UniProtKB-KW"/>
</dbReference>
<dbReference type="PANTHER" id="PTHR19136:SF81">
    <property type="entry name" value="MOLYBDENUM COFACTOR GUANYLYLTRANSFERASE"/>
    <property type="match status" value="1"/>
</dbReference>
<dbReference type="HAMAP" id="MF_00316">
    <property type="entry name" value="MobA"/>
    <property type="match status" value="1"/>
</dbReference>
<proteinExistence type="inferred from homology"/>
<evidence type="ECO:0000256" key="3">
    <source>
        <dbReference type="ARBA" id="ARBA00022723"/>
    </source>
</evidence>
<dbReference type="EMBL" id="LNQE01000880">
    <property type="protein sequence ID" value="KUG23900.1"/>
    <property type="molecule type" value="Genomic_DNA"/>
</dbReference>
<dbReference type="SUPFAM" id="SSF53448">
    <property type="entry name" value="Nucleotide-diphospho-sugar transferases"/>
    <property type="match status" value="1"/>
</dbReference>
<reference evidence="9" key="1">
    <citation type="journal article" date="2015" name="Proc. Natl. Acad. Sci. U.S.A.">
        <title>Networks of energetic and metabolic interactions define dynamics in microbial communities.</title>
        <authorList>
            <person name="Embree M."/>
            <person name="Liu J.K."/>
            <person name="Al-Bassam M.M."/>
            <person name="Zengler K."/>
        </authorList>
    </citation>
    <scope>NUCLEOTIDE SEQUENCE</scope>
</reference>
<keyword evidence="2" id="KW-0808">Transferase</keyword>
<keyword evidence="4" id="KW-0547">Nucleotide-binding</keyword>
<dbReference type="InterPro" id="IPR029044">
    <property type="entry name" value="Nucleotide-diphossugar_trans"/>
</dbReference>
<gene>
    <name evidence="9" type="ORF">ASZ90_006304</name>
</gene>
<dbReference type="AlphaFoldDB" id="A0A0W8FST0"/>
<evidence type="ECO:0000256" key="5">
    <source>
        <dbReference type="ARBA" id="ARBA00022842"/>
    </source>
</evidence>
<evidence type="ECO:0000313" key="9">
    <source>
        <dbReference type="EMBL" id="KUG23900.1"/>
    </source>
</evidence>
<dbReference type="CDD" id="cd02503">
    <property type="entry name" value="MobA"/>
    <property type="match status" value="1"/>
</dbReference>
<keyword evidence="7" id="KW-0501">Molybdenum cofactor biosynthesis</keyword>
<evidence type="ECO:0000256" key="7">
    <source>
        <dbReference type="ARBA" id="ARBA00023150"/>
    </source>
</evidence>
<name>A0A0W8FST0_9ZZZZ</name>
<evidence type="ECO:0000256" key="1">
    <source>
        <dbReference type="ARBA" id="ARBA00022490"/>
    </source>
</evidence>
<dbReference type="InterPro" id="IPR025877">
    <property type="entry name" value="MobA-like_NTP_Trfase"/>
</dbReference>
<accession>A0A0W8FST0</accession>
<evidence type="ECO:0000256" key="6">
    <source>
        <dbReference type="ARBA" id="ARBA00023134"/>
    </source>
</evidence>
<dbReference type="InterPro" id="IPR013482">
    <property type="entry name" value="Molybde_CF_guanTrfase"/>
</dbReference>
<dbReference type="GO" id="GO:0046872">
    <property type="term" value="F:metal ion binding"/>
    <property type="evidence" value="ECO:0007669"/>
    <property type="project" value="UniProtKB-KW"/>
</dbReference>
<feature type="domain" description="MobA-like NTP transferase" evidence="8">
    <location>
        <begin position="7"/>
        <end position="150"/>
    </location>
</feature>
<evidence type="ECO:0000259" key="8">
    <source>
        <dbReference type="Pfam" id="PF12804"/>
    </source>
</evidence>
<keyword evidence="6" id="KW-0342">GTP-binding</keyword>
<dbReference type="GO" id="GO:0016779">
    <property type="term" value="F:nucleotidyltransferase activity"/>
    <property type="evidence" value="ECO:0007669"/>
    <property type="project" value="UniProtKB-ARBA"/>
</dbReference>
<keyword evidence="5" id="KW-0460">Magnesium</keyword>
<evidence type="ECO:0000256" key="2">
    <source>
        <dbReference type="ARBA" id="ARBA00022679"/>
    </source>
</evidence>
<sequence>MKKNFTGIILSGGKNSRMGVNKAFLEIDGNRLIDKILDIYKNIFTEIIIVTNDPLSYTEFSNTIIVTDIYKGKGPLGGIYTGLFYTKNDYAFISACDMPSLNKDFMLYMTEQQTDKFDIIVPELPAGFQPLHAIYSRRCLPFIKKMIISDKLKIADFFKEMRLLKITAEKIKLFDKDGRFFLNINTPEDLNKQKEIFS</sequence>
<evidence type="ECO:0000256" key="4">
    <source>
        <dbReference type="ARBA" id="ARBA00022741"/>
    </source>
</evidence>